<evidence type="ECO:0000313" key="2">
    <source>
        <dbReference type="Proteomes" id="UP000825729"/>
    </source>
</evidence>
<dbReference type="Proteomes" id="UP000825729">
    <property type="component" value="Unassembled WGS sequence"/>
</dbReference>
<sequence>MSSSNYSLGTQTFPKFGWRRIRWAQKRSSKNGRGMGWVPNISSSAAADYDLGAQLSLGVKTQSKCVDPTILMTMTCRNDIPIHVRIPSHVVGDLPSLFPLRLSLPSLDTTCATLPPFHMTSTSFKSRKNH</sequence>
<accession>A0AAV7EB19</accession>
<comment type="caution">
    <text evidence="1">The sequence shown here is derived from an EMBL/GenBank/DDBJ whole genome shotgun (WGS) entry which is preliminary data.</text>
</comment>
<evidence type="ECO:0000313" key="1">
    <source>
        <dbReference type="EMBL" id="KAG9444423.1"/>
    </source>
</evidence>
<dbReference type="AlphaFoldDB" id="A0AAV7EB19"/>
<name>A0AAV7EB19_ARIFI</name>
<organism evidence="1 2">
    <name type="scientific">Aristolochia fimbriata</name>
    <name type="common">White veined hardy Dutchman's pipe vine</name>
    <dbReference type="NCBI Taxonomy" id="158543"/>
    <lineage>
        <taxon>Eukaryota</taxon>
        <taxon>Viridiplantae</taxon>
        <taxon>Streptophyta</taxon>
        <taxon>Embryophyta</taxon>
        <taxon>Tracheophyta</taxon>
        <taxon>Spermatophyta</taxon>
        <taxon>Magnoliopsida</taxon>
        <taxon>Magnoliidae</taxon>
        <taxon>Piperales</taxon>
        <taxon>Aristolochiaceae</taxon>
        <taxon>Aristolochia</taxon>
    </lineage>
</organism>
<keyword evidence="2" id="KW-1185">Reference proteome</keyword>
<dbReference type="EMBL" id="JAINDJ010000006">
    <property type="protein sequence ID" value="KAG9444423.1"/>
    <property type="molecule type" value="Genomic_DNA"/>
</dbReference>
<protein>
    <submittedName>
        <fullName evidence="1">Uncharacterized protein</fullName>
    </submittedName>
</protein>
<proteinExistence type="predicted"/>
<gene>
    <name evidence="1" type="ORF">H6P81_015763</name>
</gene>
<reference evidence="1 2" key="1">
    <citation type="submission" date="2021-07" db="EMBL/GenBank/DDBJ databases">
        <title>The Aristolochia fimbriata genome: insights into angiosperm evolution, floral development and chemical biosynthesis.</title>
        <authorList>
            <person name="Jiao Y."/>
        </authorList>
    </citation>
    <scope>NUCLEOTIDE SEQUENCE [LARGE SCALE GENOMIC DNA]</scope>
    <source>
        <strain evidence="1">IBCAS-2021</strain>
        <tissue evidence="1">Leaf</tissue>
    </source>
</reference>